<keyword evidence="4" id="KW-1185">Reference proteome</keyword>
<comment type="caution">
    <text evidence="2">The sequence shown here is derived from an EMBL/GenBank/DDBJ whole genome shotgun (WGS) entry which is preliminary data.</text>
</comment>
<proteinExistence type="predicted"/>
<evidence type="ECO:0000313" key="2">
    <source>
        <dbReference type="EMBL" id="MBB2164032.1"/>
    </source>
</evidence>
<dbReference type="Proteomes" id="UP000540490">
    <property type="component" value="Unassembled WGS sequence"/>
</dbReference>
<feature type="transmembrane region" description="Helical" evidence="1">
    <location>
        <begin position="7"/>
        <end position="26"/>
    </location>
</feature>
<dbReference type="EMBL" id="JABEQN010000003">
    <property type="protein sequence ID" value="MBB2192736.1"/>
    <property type="molecule type" value="Genomic_DNA"/>
</dbReference>
<name>A0A7W4IJL5_9PROT</name>
<dbReference type="EMBL" id="JABEQO010000005">
    <property type="protein sequence ID" value="MBB2164032.1"/>
    <property type="molecule type" value="Genomic_DNA"/>
</dbReference>
<evidence type="ECO:0000256" key="1">
    <source>
        <dbReference type="SAM" id="Phobius"/>
    </source>
</evidence>
<dbReference type="RefSeq" id="WP_182972771.1">
    <property type="nucleotide sequence ID" value="NZ_JABEQN010000003.1"/>
</dbReference>
<accession>A0A7W4IJL5</accession>
<dbReference type="PROSITE" id="PS51257">
    <property type="entry name" value="PROKAR_LIPOPROTEIN"/>
    <property type="match status" value="1"/>
</dbReference>
<keyword evidence="1" id="KW-1133">Transmembrane helix</keyword>
<dbReference type="Proteomes" id="UP000561077">
    <property type="component" value="Unassembled WGS sequence"/>
</dbReference>
<dbReference type="AlphaFoldDB" id="A0A7W4IJL5"/>
<evidence type="ECO:0000313" key="3">
    <source>
        <dbReference type="EMBL" id="MBB2192736.1"/>
    </source>
</evidence>
<keyword evidence="1" id="KW-0472">Membrane</keyword>
<evidence type="ECO:0000313" key="4">
    <source>
        <dbReference type="Proteomes" id="UP000540490"/>
    </source>
</evidence>
<gene>
    <name evidence="3" type="ORF">HLH25_03610</name>
    <name evidence="2" type="ORF">HLH26_05670</name>
</gene>
<keyword evidence="1" id="KW-0812">Transmembrane</keyword>
<evidence type="ECO:0000313" key="5">
    <source>
        <dbReference type="Proteomes" id="UP000561077"/>
    </source>
</evidence>
<reference evidence="4 5" key="1">
    <citation type="submission" date="2020-04" db="EMBL/GenBank/DDBJ databases">
        <title>Description of novel Gluconacetobacter.</title>
        <authorList>
            <person name="Sombolestani A."/>
        </authorList>
    </citation>
    <scope>NUCLEOTIDE SEQUENCE [LARGE SCALE GENOMIC DNA]</scope>
    <source>
        <strain evidence="3 4">LMG 1728</strain>
        <strain evidence="2 5">LMG 1731</strain>
    </source>
</reference>
<sequence length="125" mass="12816">MSLRKATIIGVTSIGIFFGGLLGLSACSTTQQSQSAYAISAAYTTAHGLVVQYTKGTFGTPDTRVENDLLTLDKNASDALVTVDTAERDGTGLGSTAVALATQAVTALADYLATHNIGKTTGENK</sequence>
<protein>
    <submittedName>
        <fullName evidence="2">Uncharacterized protein</fullName>
    </submittedName>
</protein>
<organism evidence="2 5">
    <name type="scientific">Gluconacetobacter dulcium</name>
    <dbReference type="NCBI Taxonomy" id="2729096"/>
    <lineage>
        <taxon>Bacteria</taxon>
        <taxon>Pseudomonadati</taxon>
        <taxon>Pseudomonadota</taxon>
        <taxon>Alphaproteobacteria</taxon>
        <taxon>Acetobacterales</taxon>
        <taxon>Acetobacteraceae</taxon>
        <taxon>Gluconacetobacter</taxon>
    </lineage>
</organism>